<dbReference type="RefSeq" id="WP_042384258.1">
    <property type="nucleotide sequence ID" value="NZ_JXSU01000008.1"/>
</dbReference>
<dbReference type="FunFam" id="3.30.1490.190:FF:000015">
    <property type="entry name" value="Transcriptional regulator PerR"/>
    <property type="match status" value="1"/>
</dbReference>
<dbReference type="HOGENOM" id="CLU_096072_4_2_9"/>
<dbReference type="OrthoDB" id="8659436at2"/>
<dbReference type="InterPro" id="IPR043135">
    <property type="entry name" value="Fur_C"/>
</dbReference>
<dbReference type="PATRIC" id="fig|1379739.3.peg.3733"/>
<evidence type="ECO:0000256" key="3">
    <source>
        <dbReference type="ARBA" id="ARBA00022723"/>
    </source>
</evidence>
<keyword evidence="4 8" id="KW-0862">Zinc</keyword>
<evidence type="ECO:0000256" key="6">
    <source>
        <dbReference type="ARBA" id="ARBA00023125"/>
    </source>
</evidence>
<name>A0A0D1AG55_CLOBO</name>
<keyword evidence="5" id="KW-0805">Transcription regulation</keyword>
<reference evidence="9 10" key="1">
    <citation type="submission" date="2014-06" db="EMBL/GenBank/DDBJ databases">
        <title>Genome characterization of distinct group I Clostridium botulinum lineages.</title>
        <authorList>
            <person name="Giordani F."/>
            <person name="Anselmo A."/>
            <person name="Fillo S."/>
            <person name="Palozzi A.M."/>
            <person name="Fortunato A."/>
            <person name="Gentile B."/>
            <person name="Ciammaruconi A."/>
            <person name="Anniballi F."/>
            <person name="De Medici D."/>
            <person name="Lista F."/>
        </authorList>
    </citation>
    <scope>NUCLEOTIDE SEQUENCE [LARGE SCALE GENOMIC DNA]</scope>
    <source>
        <strain evidence="9 10">B2 450</strain>
    </source>
</reference>
<feature type="binding site" evidence="8">
    <location>
        <position position="131"/>
    </location>
    <ligand>
        <name>Zn(2+)</name>
        <dbReference type="ChEBI" id="CHEBI:29105"/>
    </ligand>
</feature>
<dbReference type="InterPro" id="IPR036388">
    <property type="entry name" value="WH-like_DNA-bd_sf"/>
</dbReference>
<dbReference type="AlphaFoldDB" id="A0A0D1AG55"/>
<organism evidence="9 10">
    <name type="scientific">Clostridium botulinum B2 450</name>
    <dbReference type="NCBI Taxonomy" id="1379739"/>
    <lineage>
        <taxon>Bacteria</taxon>
        <taxon>Bacillati</taxon>
        <taxon>Bacillota</taxon>
        <taxon>Clostridia</taxon>
        <taxon>Eubacteriales</taxon>
        <taxon>Clostridiaceae</taxon>
        <taxon>Clostridium</taxon>
    </lineage>
</organism>
<dbReference type="InterPro" id="IPR036390">
    <property type="entry name" value="WH_DNA-bd_sf"/>
</dbReference>
<proteinExistence type="inferred from homology"/>
<dbReference type="PANTHER" id="PTHR33202:SF8">
    <property type="entry name" value="PEROXIDE-RESPONSIVE REPRESSOR PERR"/>
    <property type="match status" value="1"/>
</dbReference>
<sequence length="142" mass="16357">MDTIASIFREKNLKLTPQRIAVYKYLKSTKEHPSAETIYKALQPDYPTMSLATVYKALKTLVEVNLVKELNVGEGNFRYDANTHSHPHIQCVNCGRVDDIEEVSFSNLNNEIKNFTKYNVLYNRVYFYGICECCSNKSDSEN</sequence>
<gene>
    <name evidence="9" type="ORF">N495_16665</name>
</gene>
<feature type="binding site" evidence="8">
    <location>
        <position position="94"/>
    </location>
    <ligand>
        <name>Zn(2+)</name>
        <dbReference type="ChEBI" id="CHEBI:29105"/>
    </ligand>
</feature>
<comment type="similarity">
    <text evidence="1">Belongs to the Fur family.</text>
</comment>
<dbReference type="CDD" id="cd07153">
    <property type="entry name" value="Fur_like"/>
    <property type="match status" value="1"/>
</dbReference>
<dbReference type="Gene3D" id="1.10.10.10">
    <property type="entry name" value="Winged helix-like DNA-binding domain superfamily/Winged helix DNA-binding domain"/>
    <property type="match status" value="1"/>
</dbReference>
<evidence type="ECO:0000256" key="8">
    <source>
        <dbReference type="PIRSR" id="PIRSR602481-1"/>
    </source>
</evidence>
<evidence type="ECO:0000313" key="10">
    <source>
        <dbReference type="Proteomes" id="UP000032250"/>
    </source>
</evidence>
<dbReference type="GO" id="GO:0045892">
    <property type="term" value="P:negative regulation of DNA-templated transcription"/>
    <property type="evidence" value="ECO:0007669"/>
    <property type="project" value="TreeGrafter"/>
</dbReference>
<evidence type="ECO:0000256" key="2">
    <source>
        <dbReference type="ARBA" id="ARBA00022491"/>
    </source>
</evidence>
<dbReference type="Pfam" id="PF01475">
    <property type="entry name" value="FUR"/>
    <property type="match status" value="1"/>
</dbReference>
<dbReference type="PANTHER" id="PTHR33202">
    <property type="entry name" value="ZINC UPTAKE REGULATION PROTEIN"/>
    <property type="match status" value="1"/>
</dbReference>
<dbReference type="SUPFAM" id="SSF46785">
    <property type="entry name" value="Winged helix' DNA-binding domain"/>
    <property type="match status" value="1"/>
</dbReference>
<dbReference type="FunFam" id="1.10.10.10:FF:000051">
    <property type="entry name" value="Fur family transcriptional regulator"/>
    <property type="match status" value="1"/>
</dbReference>
<feature type="binding site" evidence="8">
    <location>
        <position position="91"/>
    </location>
    <ligand>
        <name>Zn(2+)</name>
        <dbReference type="ChEBI" id="CHEBI:29105"/>
    </ligand>
</feature>
<dbReference type="GO" id="GO:0000976">
    <property type="term" value="F:transcription cis-regulatory region binding"/>
    <property type="evidence" value="ECO:0007669"/>
    <property type="project" value="TreeGrafter"/>
</dbReference>
<keyword evidence="7" id="KW-0804">Transcription</keyword>
<dbReference type="GO" id="GO:1900376">
    <property type="term" value="P:regulation of secondary metabolite biosynthetic process"/>
    <property type="evidence" value="ECO:0007669"/>
    <property type="project" value="TreeGrafter"/>
</dbReference>
<evidence type="ECO:0000256" key="1">
    <source>
        <dbReference type="ARBA" id="ARBA00007957"/>
    </source>
</evidence>
<keyword evidence="3 8" id="KW-0479">Metal-binding</keyword>
<dbReference type="Gene3D" id="3.30.1490.190">
    <property type="match status" value="1"/>
</dbReference>
<evidence type="ECO:0000313" key="9">
    <source>
        <dbReference type="EMBL" id="KIS22114.1"/>
    </source>
</evidence>
<evidence type="ECO:0000256" key="7">
    <source>
        <dbReference type="ARBA" id="ARBA00023163"/>
    </source>
</evidence>
<feature type="binding site" evidence="8">
    <location>
        <position position="134"/>
    </location>
    <ligand>
        <name>Zn(2+)</name>
        <dbReference type="ChEBI" id="CHEBI:29105"/>
    </ligand>
</feature>
<evidence type="ECO:0000256" key="4">
    <source>
        <dbReference type="ARBA" id="ARBA00022833"/>
    </source>
</evidence>
<dbReference type="InterPro" id="IPR002481">
    <property type="entry name" value="FUR"/>
</dbReference>
<comment type="caution">
    <text evidence="9">The sequence shown here is derived from an EMBL/GenBank/DDBJ whole genome shotgun (WGS) entry which is preliminary data.</text>
</comment>
<dbReference type="GO" id="GO:0008270">
    <property type="term" value="F:zinc ion binding"/>
    <property type="evidence" value="ECO:0007669"/>
    <property type="project" value="TreeGrafter"/>
</dbReference>
<comment type="cofactor">
    <cofactor evidence="8">
        <name>Zn(2+)</name>
        <dbReference type="ChEBI" id="CHEBI:29105"/>
    </cofactor>
    <text evidence="8">Binds 1 zinc ion per subunit.</text>
</comment>
<dbReference type="GO" id="GO:0003700">
    <property type="term" value="F:DNA-binding transcription factor activity"/>
    <property type="evidence" value="ECO:0007669"/>
    <property type="project" value="InterPro"/>
</dbReference>
<protein>
    <submittedName>
        <fullName evidence="9">Transcriptional regulator</fullName>
    </submittedName>
</protein>
<evidence type="ECO:0000256" key="5">
    <source>
        <dbReference type="ARBA" id="ARBA00023015"/>
    </source>
</evidence>
<accession>A0A0D1AG55</accession>
<keyword evidence="2" id="KW-0678">Repressor</keyword>
<dbReference type="Proteomes" id="UP000032250">
    <property type="component" value="Unassembled WGS sequence"/>
</dbReference>
<dbReference type="EMBL" id="JXSU01000008">
    <property type="protein sequence ID" value="KIS22114.1"/>
    <property type="molecule type" value="Genomic_DNA"/>
</dbReference>
<keyword evidence="6" id="KW-0238">DNA-binding</keyword>